<evidence type="ECO:0000256" key="1">
    <source>
        <dbReference type="ARBA" id="ARBA00023002"/>
    </source>
</evidence>
<feature type="domain" description="NADP-dependent oxidoreductase" evidence="2">
    <location>
        <begin position="12"/>
        <end position="309"/>
    </location>
</feature>
<dbReference type="PANTHER" id="PTHR43625">
    <property type="entry name" value="AFLATOXIN B1 ALDEHYDE REDUCTASE"/>
    <property type="match status" value="1"/>
</dbReference>
<dbReference type="InterPro" id="IPR036812">
    <property type="entry name" value="NAD(P)_OxRdtase_dom_sf"/>
</dbReference>
<keyword evidence="1" id="KW-0560">Oxidoreductase</keyword>
<dbReference type="KEGG" id="scs:Sta7437_2101"/>
<dbReference type="PRINTS" id="PR00069">
    <property type="entry name" value="ALDKETRDTASE"/>
</dbReference>
<dbReference type="Gene3D" id="3.20.20.100">
    <property type="entry name" value="NADP-dependent oxidoreductase domain"/>
    <property type="match status" value="1"/>
</dbReference>
<dbReference type="SUPFAM" id="SSF51430">
    <property type="entry name" value="NAD(P)-linked oxidoreductase"/>
    <property type="match status" value="1"/>
</dbReference>
<dbReference type="Pfam" id="PF00248">
    <property type="entry name" value="Aldo_ket_red"/>
    <property type="match status" value="1"/>
</dbReference>
<name>K9XU97_STAC7</name>
<dbReference type="eggNOG" id="COG0667">
    <property type="taxonomic scope" value="Bacteria"/>
</dbReference>
<dbReference type="InterPro" id="IPR050791">
    <property type="entry name" value="Aldo-Keto_reductase"/>
</dbReference>
<dbReference type="STRING" id="111780.Sta7437_2101"/>
<evidence type="ECO:0000313" key="4">
    <source>
        <dbReference type="Proteomes" id="UP000010473"/>
    </source>
</evidence>
<evidence type="ECO:0000313" key="3">
    <source>
        <dbReference type="EMBL" id="AFZ35651.1"/>
    </source>
</evidence>
<keyword evidence="4" id="KW-1185">Reference proteome</keyword>
<protein>
    <submittedName>
        <fullName evidence="3">Aldo/keto reductase</fullName>
    </submittedName>
</protein>
<dbReference type="InterPro" id="IPR023210">
    <property type="entry name" value="NADP_OxRdtase_dom"/>
</dbReference>
<dbReference type="InterPro" id="IPR020471">
    <property type="entry name" value="AKR"/>
</dbReference>
<dbReference type="RefSeq" id="WP_015193319.1">
    <property type="nucleotide sequence ID" value="NC_019748.1"/>
</dbReference>
<dbReference type="CDD" id="cd19093">
    <property type="entry name" value="AKR_AtPLR-like"/>
    <property type="match status" value="1"/>
</dbReference>
<dbReference type="GO" id="GO:0005737">
    <property type="term" value="C:cytoplasm"/>
    <property type="evidence" value="ECO:0007669"/>
    <property type="project" value="TreeGrafter"/>
</dbReference>
<organism evidence="3 4">
    <name type="scientific">Stanieria cyanosphaera (strain ATCC 29371 / PCC 7437)</name>
    <dbReference type="NCBI Taxonomy" id="111780"/>
    <lineage>
        <taxon>Bacteria</taxon>
        <taxon>Bacillati</taxon>
        <taxon>Cyanobacteriota</taxon>
        <taxon>Cyanophyceae</taxon>
        <taxon>Pleurocapsales</taxon>
        <taxon>Dermocarpellaceae</taxon>
        <taxon>Stanieria</taxon>
    </lineage>
</organism>
<dbReference type="GO" id="GO:0016491">
    <property type="term" value="F:oxidoreductase activity"/>
    <property type="evidence" value="ECO:0007669"/>
    <property type="project" value="UniProtKB-KW"/>
</dbReference>
<dbReference type="PROSITE" id="PS00062">
    <property type="entry name" value="ALDOKETO_REDUCTASE_2"/>
    <property type="match status" value="1"/>
</dbReference>
<sequence>MQTNQQLPLPIMGCGTWAWGNRLLWGYEQSMDEQLQQVFNLCVENGVTLFDTGDSYGTGRLNGRSEILLGKFSQEYIGKNQANICLATKLAPYPWRLTRGAMVAAGKASAKRLGRIDLVQMHWSTANYFPWQEWQLLDGLAELYEQGLVKGVGLSNYGPKRLKQVYQKFHNRNIPITTLQVQYSLLSTYPVTELGVKEVCDELGIKLIAYSPLALGFLTGKYSEKDNLPTGLRRLVGKQILSGARSLLNCLAAIAQSKNKTMSQVAINWCICKGTIPIPGAKSLQQAQENIGALGWFLDAGEVEELDKAAASVDKAMVQNIFQSN</sequence>
<dbReference type="AlphaFoldDB" id="K9XU97"/>
<evidence type="ECO:0000259" key="2">
    <source>
        <dbReference type="Pfam" id="PF00248"/>
    </source>
</evidence>
<dbReference type="OrthoDB" id="9809990at2"/>
<dbReference type="Proteomes" id="UP000010473">
    <property type="component" value="Chromosome"/>
</dbReference>
<accession>K9XU97</accession>
<reference evidence="4" key="1">
    <citation type="journal article" date="2013" name="Proc. Natl. Acad. Sci. U.S.A.">
        <title>Improving the coverage of the cyanobacterial phylum using diversity-driven genome sequencing.</title>
        <authorList>
            <person name="Shih P.M."/>
            <person name="Wu D."/>
            <person name="Latifi A."/>
            <person name="Axen S.D."/>
            <person name="Fewer D.P."/>
            <person name="Talla E."/>
            <person name="Calteau A."/>
            <person name="Cai F."/>
            <person name="Tandeau de Marsac N."/>
            <person name="Rippka R."/>
            <person name="Herdman M."/>
            <person name="Sivonen K."/>
            <person name="Coursin T."/>
            <person name="Laurent T."/>
            <person name="Goodwin L."/>
            <person name="Nolan M."/>
            <person name="Davenport K.W."/>
            <person name="Han C.S."/>
            <person name="Rubin E.M."/>
            <person name="Eisen J.A."/>
            <person name="Woyke T."/>
            <person name="Gugger M."/>
            <person name="Kerfeld C.A."/>
        </authorList>
    </citation>
    <scope>NUCLEOTIDE SEQUENCE [LARGE SCALE GENOMIC DNA]</scope>
    <source>
        <strain evidence="4">ATCC 29371 / PCC 7437</strain>
    </source>
</reference>
<dbReference type="HOGENOM" id="CLU_023205_2_3_3"/>
<dbReference type="EMBL" id="CP003653">
    <property type="protein sequence ID" value="AFZ35651.1"/>
    <property type="molecule type" value="Genomic_DNA"/>
</dbReference>
<dbReference type="PATRIC" id="fig|111780.3.peg.2193"/>
<dbReference type="PANTHER" id="PTHR43625:SF5">
    <property type="entry name" value="PYRIDOXAL REDUCTASE, CHLOROPLASTIC"/>
    <property type="match status" value="1"/>
</dbReference>
<dbReference type="InterPro" id="IPR018170">
    <property type="entry name" value="Aldo/ket_reductase_CS"/>
</dbReference>
<proteinExistence type="predicted"/>
<gene>
    <name evidence="3" type="ordered locus">Sta7437_2101</name>
</gene>